<comment type="similarity">
    <text evidence="1 2">Belongs to the CutC family.</text>
</comment>
<dbReference type="InterPro" id="IPR005627">
    <property type="entry name" value="CutC-like"/>
</dbReference>
<dbReference type="PANTHER" id="PTHR12598">
    <property type="entry name" value="COPPER HOMEOSTASIS PROTEIN CUTC"/>
    <property type="match status" value="1"/>
</dbReference>
<comment type="subcellular location">
    <subcellularLocation>
        <location evidence="2">Cytoplasm</location>
    </subcellularLocation>
</comment>
<dbReference type="EMBL" id="FQWL01000003">
    <property type="protein sequence ID" value="SHG66828.1"/>
    <property type="molecule type" value="Genomic_DNA"/>
</dbReference>
<dbReference type="Proteomes" id="UP000184532">
    <property type="component" value="Unassembled WGS sequence"/>
</dbReference>
<evidence type="ECO:0000313" key="4">
    <source>
        <dbReference type="Proteomes" id="UP000184532"/>
    </source>
</evidence>
<dbReference type="SUPFAM" id="SSF110395">
    <property type="entry name" value="CutC-like"/>
    <property type="match status" value="1"/>
</dbReference>
<organism evidence="3 4">
    <name type="scientific">Flagellimonas flava</name>
    <dbReference type="NCBI Taxonomy" id="570519"/>
    <lineage>
        <taxon>Bacteria</taxon>
        <taxon>Pseudomonadati</taxon>
        <taxon>Bacteroidota</taxon>
        <taxon>Flavobacteriia</taxon>
        <taxon>Flavobacteriales</taxon>
        <taxon>Flavobacteriaceae</taxon>
        <taxon>Flagellimonas</taxon>
    </lineage>
</organism>
<dbReference type="RefSeq" id="WP_073180061.1">
    <property type="nucleotide sequence ID" value="NZ_FQWL01000003.1"/>
</dbReference>
<dbReference type="GO" id="GO:0005737">
    <property type="term" value="C:cytoplasm"/>
    <property type="evidence" value="ECO:0007669"/>
    <property type="project" value="UniProtKB-SubCell"/>
</dbReference>
<dbReference type="AlphaFoldDB" id="A0A1M5LP53"/>
<keyword evidence="2" id="KW-0963">Cytoplasm</keyword>
<dbReference type="Pfam" id="PF03932">
    <property type="entry name" value="CutC"/>
    <property type="match status" value="1"/>
</dbReference>
<comment type="caution">
    <text evidence="2">Once thought to be involved in copper homeostasis, experiments in E.coli have shown this is not the case.</text>
</comment>
<evidence type="ECO:0000256" key="1">
    <source>
        <dbReference type="ARBA" id="ARBA00007768"/>
    </source>
</evidence>
<name>A0A1M5LP53_9FLAO</name>
<dbReference type="OrthoDB" id="9815677at2"/>
<dbReference type="FunFam" id="3.20.20.380:FF:000001">
    <property type="entry name" value="Copper homeostasis protein CutC"/>
    <property type="match status" value="1"/>
</dbReference>
<keyword evidence="4" id="KW-1185">Reference proteome</keyword>
<dbReference type="Gene3D" id="3.20.20.380">
    <property type="entry name" value="Copper homeostasis (CutC) domain"/>
    <property type="match status" value="1"/>
</dbReference>
<dbReference type="STRING" id="570519.SAMN04488116_2014"/>
<dbReference type="InterPro" id="IPR036822">
    <property type="entry name" value="CutC-like_dom_sf"/>
</dbReference>
<proteinExistence type="inferred from homology"/>
<dbReference type="GO" id="GO:0005507">
    <property type="term" value="F:copper ion binding"/>
    <property type="evidence" value="ECO:0007669"/>
    <property type="project" value="TreeGrafter"/>
</dbReference>
<accession>A0A1M5LP53</accession>
<gene>
    <name evidence="2" type="primary">cutC</name>
    <name evidence="3" type="ORF">SAMN04488116_2014</name>
</gene>
<dbReference type="HAMAP" id="MF_00795">
    <property type="entry name" value="CutC"/>
    <property type="match status" value="1"/>
</dbReference>
<dbReference type="PANTHER" id="PTHR12598:SF0">
    <property type="entry name" value="COPPER HOMEOSTASIS PROTEIN CUTC HOMOLOG"/>
    <property type="match status" value="1"/>
</dbReference>
<protein>
    <recommendedName>
        <fullName evidence="2">PF03932 family protein CutC</fullName>
    </recommendedName>
</protein>
<evidence type="ECO:0000313" key="3">
    <source>
        <dbReference type="EMBL" id="SHG66828.1"/>
    </source>
</evidence>
<evidence type="ECO:0000256" key="2">
    <source>
        <dbReference type="HAMAP-Rule" id="MF_00795"/>
    </source>
</evidence>
<sequence length="240" mass="25999">MLVEVCANSLESALNAQKAGADRIELCTELGVGGITPSAGLLELVKKRLGIPVHVLIRPRSGHFSYTNHEIDVMLADIDHCRSLSVEGVVIGALKKDFTLDGDVMKTFKQTAGDMKVVFHRAFDWVENPITTLEQLENMGIHTILTSGQAPSAVDGLELLKELHSVANNVTIMAGGGVHPENAHKFKEVGLQAVHLSGTVLGESLSLEGKIPMNSSKHLREDRLAVTKPETIRQMVRSVK</sequence>
<reference evidence="4" key="1">
    <citation type="submission" date="2016-11" db="EMBL/GenBank/DDBJ databases">
        <authorList>
            <person name="Varghese N."/>
            <person name="Submissions S."/>
        </authorList>
    </citation>
    <scope>NUCLEOTIDE SEQUENCE [LARGE SCALE GENOMIC DNA]</scope>
    <source>
        <strain evidence="4">DSM 22638</strain>
    </source>
</reference>